<protein>
    <submittedName>
        <fullName evidence="2">CARDB domain-containing protein</fullName>
    </submittedName>
</protein>
<dbReference type="Proteomes" id="UP001500420">
    <property type="component" value="Unassembled WGS sequence"/>
</dbReference>
<reference evidence="2 3" key="1">
    <citation type="journal article" date="2019" name="Int. J. Syst. Evol. Microbiol.">
        <title>The Global Catalogue of Microorganisms (GCM) 10K type strain sequencing project: providing services to taxonomists for standard genome sequencing and annotation.</title>
        <authorList>
            <consortium name="The Broad Institute Genomics Platform"/>
            <consortium name="The Broad Institute Genome Sequencing Center for Infectious Disease"/>
            <person name="Wu L."/>
            <person name="Ma J."/>
        </authorList>
    </citation>
    <scope>NUCLEOTIDE SEQUENCE [LARGE SCALE GENOMIC DNA]</scope>
    <source>
        <strain evidence="2 3">JCM 16328</strain>
    </source>
</reference>
<keyword evidence="1" id="KW-1133">Transmembrane helix</keyword>
<dbReference type="PANTHER" id="PTHR42200">
    <property type="entry name" value="ARCHAEAL FLAGELLA-RELATED PROTEIN F-RELATED"/>
    <property type="match status" value="1"/>
</dbReference>
<feature type="transmembrane region" description="Helical" evidence="1">
    <location>
        <begin position="6"/>
        <end position="30"/>
    </location>
</feature>
<dbReference type="PANTHER" id="PTHR42200:SF2">
    <property type="entry name" value="ARCHAEAL FLAGELLA-RELATED PROTEIN F"/>
    <property type="match status" value="1"/>
</dbReference>
<evidence type="ECO:0000313" key="2">
    <source>
        <dbReference type="EMBL" id="GAA0670793.1"/>
    </source>
</evidence>
<keyword evidence="1" id="KW-0812">Transmembrane</keyword>
<evidence type="ECO:0000313" key="3">
    <source>
        <dbReference type="Proteomes" id="UP001500420"/>
    </source>
</evidence>
<keyword evidence="3" id="KW-1185">Reference proteome</keyword>
<dbReference type="RefSeq" id="WP_343773497.1">
    <property type="nucleotide sequence ID" value="NZ_BAAADV010000002.1"/>
</dbReference>
<comment type="caution">
    <text evidence="2">The sequence shown here is derived from an EMBL/GenBank/DDBJ whole genome shotgun (WGS) entry which is preliminary data.</text>
</comment>
<sequence>MASVSVSHLIIFIAALTVSVGVATTLTVNVQSMTVSMDERGESVAKDIETDVTIISDPGSPASIYDADNESVTLLVKNTGDRAIEVGTDPPDVLIDGQYQPAPTVAVVSDPDGATWGEGDVLRVVVSKSLAEGEHRATVRVNSAEDTLRFRVN</sequence>
<name>A0AAV3T9H0_9EURY</name>
<keyword evidence="1" id="KW-0472">Membrane</keyword>
<dbReference type="AlphaFoldDB" id="A0AAV3T9H0"/>
<dbReference type="EMBL" id="BAAADV010000002">
    <property type="protein sequence ID" value="GAA0670793.1"/>
    <property type="molecule type" value="Genomic_DNA"/>
</dbReference>
<dbReference type="GO" id="GO:0097588">
    <property type="term" value="P:archaeal or bacterial-type flagellum-dependent cell motility"/>
    <property type="evidence" value="ECO:0007669"/>
    <property type="project" value="InterPro"/>
</dbReference>
<dbReference type="Pfam" id="PF01917">
    <property type="entry name" value="Flagellin_arch-type"/>
    <property type="match status" value="1"/>
</dbReference>
<evidence type="ECO:0000256" key="1">
    <source>
        <dbReference type="SAM" id="Phobius"/>
    </source>
</evidence>
<accession>A0AAV3T9H0</accession>
<proteinExistence type="predicted"/>
<dbReference type="GO" id="GO:0005198">
    <property type="term" value="F:structural molecule activity"/>
    <property type="evidence" value="ECO:0007669"/>
    <property type="project" value="InterPro"/>
</dbReference>
<gene>
    <name evidence="2" type="ORF">GCM10009020_16350</name>
</gene>
<dbReference type="InterPro" id="IPR002774">
    <property type="entry name" value="Flagellin_arc-type"/>
</dbReference>
<organism evidence="2 3">
    <name type="scientific">Natronoarchaeum mannanilyticum</name>
    <dbReference type="NCBI Taxonomy" id="926360"/>
    <lineage>
        <taxon>Archaea</taxon>
        <taxon>Methanobacteriati</taxon>
        <taxon>Methanobacteriota</taxon>
        <taxon>Stenosarchaea group</taxon>
        <taxon>Halobacteria</taxon>
        <taxon>Halobacteriales</taxon>
        <taxon>Natronoarchaeaceae</taxon>
    </lineage>
</organism>